<dbReference type="InterPro" id="IPR047867">
    <property type="entry name" value="Ribosomal_uL22_bac/org-type"/>
</dbReference>
<evidence type="ECO:0000256" key="4">
    <source>
        <dbReference type="RuleBase" id="RU004005"/>
    </source>
</evidence>
<proteinExistence type="inferred from homology"/>
<dbReference type="InterPro" id="IPR036394">
    <property type="entry name" value="Ribosomal_uL22_sf"/>
</dbReference>
<dbReference type="Gene3D" id="3.90.470.10">
    <property type="entry name" value="Ribosomal protein L22/L17"/>
    <property type="match status" value="1"/>
</dbReference>
<dbReference type="GO" id="GO:0005762">
    <property type="term" value="C:mitochondrial large ribosomal subunit"/>
    <property type="evidence" value="ECO:0007669"/>
    <property type="project" value="TreeGrafter"/>
</dbReference>
<dbReference type="PANTHER" id="PTHR13501:SF8">
    <property type="entry name" value="LARGE RIBOSOMAL SUBUNIT PROTEIN UL22M"/>
    <property type="match status" value="1"/>
</dbReference>
<keyword evidence="3 4" id="KW-0687">Ribonucleoprotein</keyword>
<dbReference type="AlphaFoldDB" id="A0A3P6HE95"/>
<dbReference type="SUPFAM" id="SSF54843">
    <property type="entry name" value="Ribosomal protein L22"/>
    <property type="match status" value="1"/>
</dbReference>
<name>A0A3P6HE95_BRAOL</name>
<dbReference type="GO" id="GO:0006412">
    <property type="term" value="P:translation"/>
    <property type="evidence" value="ECO:0007669"/>
    <property type="project" value="InterPro"/>
</dbReference>
<accession>A0A3P6HE95</accession>
<keyword evidence="2 4" id="KW-0689">Ribosomal protein</keyword>
<comment type="similarity">
    <text evidence="1 4">Belongs to the universal ribosomal protein uL22 family.</text>
</comment>
<protein>
    <submittedName>
        <fullName evidence="5">Uncharacterized protein</fullName>
    </submittedName>
</protein>
<sequence>MRVEDALMQLQLTVKRASHTVYRVIHAARANASHNHGLDPDRLIIAEAFVGKDSSRRGYLSMEKENAG</sequence>
<evidence type="ECO:0000256" key="3">
    <source>
        <dbReference type="ARBA" id="ARBA00023274"/>
    </source>
</evidence>
<evidence type="ECO:0000256" key="1">
    <source>
        <dbReference type="ARBA" id="ARBA00009451"/>
    </source>
</evidence>
<reference evidence="5" key="1">
    <citation type="submission" date="2018-11" db="EMBL/GenBank/DDBJ databases">
        <authorList>
            <consortium name="Genoscope - CEA"/>
            <person name="William W."/>
        </authorList>
    </citation>
    <scope>NUCLEOTIDE SEQUENCE</scope>
</reference>
<evidence type="ECO:0000313" key="5">
    <source>
        <dbReference type="EMBL" id="VDD66052.1"/>
    </source>
</evidence>
<dbReference type="EMBL" id="LR031961">
    <property type="protein sequence ID" value="VDD66052.1"/>
    <property type="molecule type" value="Genomic_DNA"/>
</dbReference>
<organism evidence="5">
    <name type="scientific">Brassica oleracea</name>
    <name type="common">Wild cabbage</name>
    <dbReference type="NCBI Taxonomy" id="3712"/>
    <lineage>
        <taxon>Eukaryota</taxon>
        <taxon>Viridiplantae</taxon>
        <taxon>Streptophyta</taxon>
        <taxon>Embryophyta</taxon>
        <taxon>Tracheophyta</taxon>
        <taxon>Spermatophyta</taxon>
        <taxon>Magnoliopsida</taxon>
        <taxon>eudicotyledons</taxon>
        <taxon>Gunneridae</taxon>
        <taxon>Pentapetalae</taxon>
        <taxon>rosids</taxon>
        <taxon>malvids</taxon>
        <taxon>Brassicales</taxon>
        <taxon>Brassicaceae</taxon>
        <taxon>Brassiceae</taxon>
        <taxon>Brassica</taxon>
    </lineage>
</organism>
<dbReference type="InterPro" id="IPR001063">
    <property type="entry name" value="Ribosomal_uL22"/>
</dbReference>
<dbReference type="Pfam" id="PF00237">
    <property type="entry name" value="Ribosomal_L22"/>
    <property type="match status" value="1"/>
</dbReference>
<dbReference type="GO" id="GO:0003735">
    <property type="term" value="F:structural constituent of ribosome"/>
    <property type="evidence" value="ECO:0007669"/>
    <property type="project" value="InterPro"/>
</dbReference>
<gene>
    <name evidence="5" type="ORF">BOLSC101T60211H</name>
</gene>
<dbReference type="PANTHER" id="PTHR13501">
    <property type="entry name" value="CHLOROPLAST 50S RIBOSOMAL PROTEIN L22-RELATED"/>
    <property type="match status" value="1"/>
</dbReference>
<evidence type="ECO:0000256" key="2">
    <source>
        <dbReference type="ARBA" id="ARBA00022980"/>
    </source>
</evidence>